<evidence type="ECO:0000313" key="2">
    <source>
        <dbReference type="EMBL" id="CAD7570604.1"/>
    </source>
</evidence>
<sequence>MLVLSSLVAATAWSNLGREILAHSVVMFGAMLFIPAWTLVDLKHLAPKPRHKAEQVLCAWAHLAGWQSGHIPPFTAQPLCNLLQIAEEGNRNDGPDQQPKYCSGNLVAFAH</sequence>
<keyword evidence="1" id="KW-0812">Transmembrane</keyword>
<reference evidence="2" key="1">
    <citation type="submission" date="2020-11" db="EMBL/GenBank/DDBJ databases">
        <authorList>
            <person name="Tran Van P."/>
        </authorList>
    </citation>
    <scope>NUCLEOTIDE SEQUENCE</scope>
</reference>
<accession>A0A7R9J1C9</accession>
<organism evidence="2">
    <name type="scientific">Timema californicum</name>
    <name type="common">California timema</name>
    <name type="synonym">Walking stick</name>
    <dbReference type="NCBI Taxonomy" id="61474"/>
    <lineage>
        <taxon>Eukaryota</taxon>
        <taxon>Metazoa</taxon>
        <taxon>Ecdysozoa</taxon>
        <taxon>Arthropoda</taxon>
        <taxon>Hexapoda</taxon>
        <taxon>Insecta</taxon>
        <taxon>Pterygota</taxon>
        <taxon>Neoptera</taxon>
        <taxon>Polyneoptera</taxon>
        <taxon>Phasmatodea</taxon>
        <taxon>Timematodea</taxon>
        <taxon>Timematoidea</taxon>
        <taxon>Timematidae</taxon>
        <taxon>Timema</taxon>
    </lineage>
</organism>
<gene>
    <name evidence="2" type="ORF">TCMB3V08_LOCUS3304</name>
</gene>
<dbReference type="AlphaFoldDB" id="A0A7R9J1C9"/>
<name>A0A7R9J1C9_TIMCA</name>
<keyword evidence="1" id="KW-0472">Membrane</keyword>
<evidence type="ECO:0000256" key="1">
    <source>
        <dbReference type="SAM" id="Phobius"/>
    </source>
</evidence>
<dbReference type="EMBL" id="OE180124">
    <property type="protein sequence ID" value="CAD7570604.1"/>
    <property type="molecule type" value="Genomic_DNA"/>
</dbReference>
<protein>
    <submittedName>
        <fullName evidence="2">(California timema) hypothetical protein</fullName>
    </submittedName>
</protein>
<keyword evidence="1" id="KW-1133">Transmembrane helix</keyword>
<proteinExistence type="predicted"/>
<feature type="transmembrane region" description="Helical" evidence="1">
    <location>
        <begin position="20"/>
        <end position="40"/>
    </location>
</feature>